<dbReference type="PROSITE" id="PS51379">
    <property type="entry name" value="4FE4S_FER_2"/>
    <property type="match status" value="3"/>
</dbReference>
<feature type="compositionally biased region" description="Basic and acidic residues" evidence="1">
    <location>
        <begin position="758"/>
        <end position="771"/>
    </location>
</feature>
<gene>
    <name evidence="3" type="ORF">ABR82_05210</name>
</gene>
<evidence type="ECO:0000259" key="2">
    <source>
        <dbReference type="PROSITE" id="PS51379"/>
    </source>
</evidence>
<evidence type="ECO:0000256" key="1">
    <source>
        <dbReference type="SAM" id="MobiDB-lite"/>
    </source>
</evidence>
<comment type="caution">
    <text evidence="3">The sequence shown here is derived from an EMBL/GenBank/DDBJ whole genome shotgun (WGS) entry which is preliminary data.</text>
</comment>
<feature type="domain" description="4Fe-4S ferredoxin-type" evidence="2">
    <location>
        <begin position="584"/>
        <end position="613"/>
    </location>
</feature>
<proteinExistence type="predicted"/>
<feature type="compositionally biased region" description="Low complexity" evidence="1">
    <location>
        <begin position="772"/>
        <end position="784"/>
    </location>
</feature>
<dbReference type="Pfam" id="PF12838">
    <property type="entry name" value="Fer4_7"/>
    <property type="match status" value="1"/>
</dbReference>
<accession>A0A0R2RI48</accession>
<feature type="domain" description="4Fe-4S ferredoxin-type" evidence="2">
    <location>
        <begin position="552"/>
        <end position="583"/>
    </location>
</feature>
<dbReference type="AlphaFoldDB" id="A0A0R2RI48"/>
<dbReference type="CDD" id="cd10551">
    <property type="entry name" value="PsrB"/>
    <property type="match status" value="1"/>
</dbReference>
<reference evidence="3 4" key="1">
    <citation type="submission" date="2015-10" db="EMBL/GenBank/DDBJ databases">
        <title>Metagenome-Assembled Genomes uncover a global brackish microbiome.</title>
        <authorList>
            <person name="Hugerth L.W."/>
            <person name="Larsson J."/>
            <person name="Alneberg J."/>
            <person name="Lindh M.V."/>
            <person name="Legrand C."/>
            <person name="Pinhassi J."/>
            <person name="Andersson A.F."/>
        </authorList>
    </citation>
    <scope>NUCLEOTIDE SEQUENCE [LARGE SCALE GENOMIC DNA]</scope>
    <source>
        <strain evidence="3">BACL18 MAG-120507-bin52</strain>
    </source>
</reference>
<evidence type="ECO:0000313" key="4">
    <source>
        <dbReference type="Proteomes" id="UP000051269"/>
    </source>
</evidence>
<dbReference type="Proteomes" id="UP000051269">
    <property type="component" value="Unassembled WGS sequence"/>
</dbReference>
<dbReference type="Gene3D" id="3.30.70.20">
    <property type="match status" value="2"/>
</dbReference>
<sequence>STNRLYVVEPRFSLTGTMADHRLRLRSSAAGAFLLELARQIRAAKPSAELNSLLSQSPDLALPEGVDPAWIRECAADLVAHGKNSLILTGRRLPTPLQALVLSLNSALGSIGTTLLVQPRRTTPGSHINSLAAKIRSGSIQTLLILGGDPVYNTPADLNWPALQASVPNTLHLSSIPNATSQAANWSIPGTHYLESWGDALAADGSYLCIQPMIQPLWAGESQIDLLSRLLGQPKPIGPALIRETFAQRTALSGDKLDQGWNDFVREGFAPHTPPTTFTKTGNMSAVASLLSQITSSPIEESTSLEAIFMQSPAVDDGRYANNGWMQEWPDPMTKLTWDNAILISSETAKSLGLKNDIIKGILVADVVQATLAGRTVEAPIVIAPGHANFTVSLPLGYGQDALGPVAQGAGFDAYRLRTSANDYQALGLELKRTGRTRELAVTQEHQVMEGRDLVREASVPEFEKNPAWVKTVGMDAHIPKNQSFYPNPKMDGMHQWAMVVDLSTCTGCNACVTACTAENNIPVVGKDQVLKGREMHWIRVDRYFTGEPETPESVSQPIACMQCENAPCETVCPVNATVHNDEGLNVMAYNRCIGTRYCANNCPYKVRRFNFFDYNQRAIDKLYWGPLAPKGTEETIKLQKNPNVTVRMRGVMEKCTFCVQRIEDAKIAARVRARDSDDLKIPRGTLKTACQQACPAEAIVFGDLLDESSEVSQQRALPQNYSLLEYLNVRPRLTYLGRIRNPNPAIPGARTSYVTSHGHEESHSENHSDPKSTTSPKSSGGHP</sequence>
<organism evidence="3 4">
    <name type="scientific">Verrucomicrobia subdivision 6 bacterium BACL9 MAG-120507-bin52</name>
    <dbReference type="NCBI Taxonomy" id="1655590"/>
    <lineage>
        <taxon>Bacteria</taxon>
        <taxon>Pseudomonadati</taxon>
        <taxon>Verrucomicrobiota</taxon>
        <taxon>Verrucomicrobiia</taxon>
        <taxon>Verrucomicrobiales</taxon>
        <taxon>Verrucomicrobia subdivision 6</taxon>
    </lineage>
</organism>
<dbReference type="CDD" id="cd02784">
    <property type="entry name" value="MopB_CT_PHLH"/>
    <property type="match status" value="1"/>
</dbReference>
<dbReference type="PANTHER" id="PTHR42783">
    <property type="entry name" value="GLUTAMATE SYNTHASE [NADPH] SMALL CHAIN"/>
    <property type="match status" value="1"/>
</dbReference>
<dbReference type="InterPro" id="IPR017896">
    <property type="entry name" value="4Fe4S_Fe-S-bd"/>
</dbReference>
<dbReference type="SUPFAM" id="SSF54862">
    <property type="entry name" value="4Fe-4S ferredoxins"/>
    <property type="match status" value="1"/>
</dbReference>
<dbReference type="Gene3D" id="3.40.50.740">
    <property type="match status" value="1"/>
</dbReference>
<feature type="domain" description="4Fe-4S ferredoxin-type" evidence="2">
    <location>
        <begin position="497"/>
        <end position="527"/>
    </location>
</feature>
<feature type="region of interest" description="Disordered" evidence="1">
    <location>
        <begin position="739"/>
        <end position="784"/>
    </location>
</feature>
<protein>
    <recommendedName>
        <fullName evidence="2">4Fe-4S ferredoxin-type domain-containing protein</fullName>
    </recommendedName>
</protein>
<dbReference type="PANTHER" id="PTHR42783:SF3">
    <property type="entry name" value="GLUTAMATE SYNTHASE [NADPH] SMALL CHAIN-RELATED"/>
    <property type="match status" value="1"/>
</dbReference>
<name>A0A0R2RI48_9BACT</name>
<dbReference type="EMBL" id="LIBO01000097">
    <property type="protein sequence ID" value="KRO62308.1"/>
    <property type="molecule type" value="Genomic_DNA"/>
</dbReference>
<evidence type="ECO:0000313" key="3">
    <source>
        <dbReference type="EMBL" id="KRO62308.1"/>
    </source>
</evidence>
<dbReference type="SUPFAM" id="SSF53706">
    <property type="entry name" value="Formate dehydrogenase/DMSO reductase, domains 1-3"/>
    <property type="match status" value="1"/>
</dbReference>
<feature type="non-terminal residue" evidence="3">
    <location>
        <position position="1"/>
    </location>
</feature>